<keyword evidence="2" id="KW-0812">Transmembrane</keyword>
<feature type="region of interest" description="Disordered" evidence="1">
    <location>
        <begin position="100"/>
        <end position="131"/>
    </location>
</feature>
<dbReference type="AlphaFoldDB" id="L2GUX7"/>
<dbReference type="InterPro" id="IPR000727">
    <property type="entry name" value="T_SNARE_dom"/>
</dbReference>
<name>L2GUX7_VAVCU</name>
<gene>
    <name evidence="4" type="ORF">VCUG_01282</name>
</gene>
<accession>L2GUX7</accession>
<feature type="domain" description="T-SNARE coiled-coil homology" evidence="3">
    <location>
        <begin position="165"/>
        <end position="227"/>
    </location>
</feature>
<dbReference type="GeneID" id="19879161"/>
<proteinExistence type="predicted"/>
<keyword evidence="2" id="KW-0472">Membrane</keyword>
<dbReference type="Gene3D" id="1.20.5.110">
    <property type="match status" value="1"/>
</dbReference>
<dbReference type="Proteomes" id="UP000011081">
    <property type="component" value="Unassembled WGS sequence"/>
</dbReference>
<keyword evidence="2" id="KW-1133">Transmembrane helix</keyword>
<dbReference type="OrthoDB" id="421009at2759"/>
<dbReference type="STRING" id="948595.L2GUX7"/>
<evidence type="ECO:0000313" key="5">
    <source>
        <dbReference type="Proteomes" id="UP000011081"/>
    </source>
</evidence>
<organism evidence="4 5">
    <name type="scientific">Vavraia culicis (isolate floridensis)</name>
    <name type="common">Microsporidian parasite</name>
    <dbReference type="NCBI Taxonomy" id="948595"/>
    <lineage>
        <taxon>Eukaryota</taxon>
        <taxon>Fungi</taxon>
        <taxon>Fungi incertae sedis</taxon>
        <taxon>Microsporidia</taxon>
        <taxon>Pleistophoridae</taxon>
        <taxon>Vavraia</taxon>
    </lineage>
</organism>
<dbReference type="RefSeq" id="XP_008074300.1">
    <property type="nucleotide sequence ID" value="XM_008076109.1"/>
</dbReference>
<dbReference type="VEuPathDB" id="MicrosporidiaDB:VCUG_01282"/>
<reference evidence="5" key="1">
    <citation type="submission" date="2011-03" db="EMBL/GenBank/DDBJ databases">
        <title>The genome sequence of Vavraia culicis strain floridensis.</title>
        <authorList>
            <consortium name="The Broad Institute Genome Sequencing Platform"/>
            <person name="Cuomo C."/>
            <person name="Becnel J."/>
            <person name="Sanscrainte N."/>
            <person name="Young S.K."/>
            <person name="Zeng Q."/>
            <person name="Gargeya S."/>
            <person name="Fitzgerald M."/>
            <person name="Haas B."/>
            <person name="Abouelleil A."/>
            <person name="Alvarado L."/>
            <person name="Arachchi H.M."/>
            <person name="Berlin A."/>
            <person name="Chapman S.B."/>
            <person name="Gearin G."/>
            <person name="Goldberg J."/>
            <person name="Griggs A."/>
            <person name="Gujja S."/>
            <person name="Hansen M."/>
            <person name="Heiman D."/>
            <person name="Howarth C."/>
            <person name="Larimer J."/>
            <person name="Lui A."/>
            <person name="MacDonald P.J.P."/>
            <person name="McCowen C."/>
            <person name="Montmayeur A."/>
            <person name="Murphy C."/>
            <person name="Neiman D."/>
            <person name="Pearson M."/>
            <person name="Priest M."/>
            <person name="Roberts A."/>
            <person name="Saif S."/>
            <person name="Shea T."/>
            <person name="Sisk P."/>
            <person name="Stolte C."/>
            <person name="Sykes S."/>
            <person name="Wortman J."/>
            <person name="Nusbaum C."/>
            <person name="Birren B."/>
        </authorList>
    </citation>
    <scope>NUCLEOTIDE SEQUENCE [LARGE SCALE GENOMIC DNA]</scope>
    <source>
        <strain evidence="5">floridensis</strain>
    </source>
</reference>
<evidence type="ECO:0000256" key="1">
    <source>
        <dbReference type="SAM" id="MobiDB-lite"/>
    </source>
</evidence>
<feature type="compositionally biased region" description="Basic and acidic residues" evidence="1">
    <location>
        <begin position="100"/>
        <end position="118"/>
    </location>
</feature>
<keyword evidence="5" id="KW-1185">Reference proteome</keyword>
<dbReference type="GO" id="GO:0016192">
    <property type="term" value="P:vesicle-mediated transport"/>
    <property type="evidence" value="ECO:0007669"/>
    <property type="project" value="InterPro"/>
</dbReference>
<dbReference type="HOGENOM" id="CLU_1078476_0_0_1"/>
<dbReference type="PROSITE" id="PS50192">
    <property type="entry name" value="T_SNARE"/>
    <property type="match status" value="1"/>
</dbReference>
<protein>
    <recommendedName>
        <fullName evidence="3">t-SNARE coiled-coil homology domain-containing protein</fullName>
    </recommendedName>
</protein>
<dbReference type="InParanoid" id="L2GUX7"/>
<feature type="compositionally biased region" description="Low complexity" evidence="1">
    <location>
        <begin position="122"/>
        <end position="131"/>
    </location>
</feature>
<dbReference type="SUPFAM" id="SSF47661">
    <property type="entry name" value="t-snare proteins"/>
    <property type="match status" value="1"/>
</dbReference>
<evidence type="ECO:0000256" key="2">
    <source>
        <dbReference type="SAM" id="Phobius"/>
    </source>
</evidence>
<dbReference type="InterPro" id="IPR010989">
    <property type="entry name" value="SNARE"/>
</dbReference>
<dbReference type="GO" id="GO:0016020">
    <property type="term" value="C:membrane"/>
    <property type="evidence" value="ECO:0007669"/>
    <property type="project" value="InterPro"/>
</dbReference>
<evidence type="ECO:0000259" key="3">
    <source>
        <dbReference type="PROSITE" id="PS50192"/>
    </source>
</evidence>
<evidence type="ECO:0000313" key="4">
    <source>
        <dbReference type="EMBL" id="ELA47182.1"/>
    </source>
</evidence>
<sequence length="258" mass="29792">MNRTQEYRSLTSHNQLKPYIPAHEIPPHTWQSLHKRIARLHNEPNTKELQVVKAELHSLNKRVATLRTDSKFHGGVKRTLEIFVIEMLIDVNALLKKCSDGIGRENKNGKDDKSEGKNGTRANSSASINADSSSAKRTYDVLLHETESKSSMQSLSMHQLHKMHESTSTTKRQNYTMLNTQITEIGQLMTDISMHINIQGENLKRIDEVIERVDDNLFGSFREIERVWDSVKGRRRTIMWFVALWIVVVLLYVLFRSI</sequence>
<dbReference type="EMBL" id="GL877422">
    <property type="protein sequence ID" value="ELA47182.1"/>
    <property type="molecule type" value="Genomic_DNA"/>
</dbReference>
<feature type="transmembrane region" description="Helical" evidence="2">
    <location>
        <begin position="238"/>
        <end position="255"/>
    </location>
</feature>
<dbReference type="SUPFAM" id="SSF58038">
    <property type="entry name" value="SNARE fusion complex"/>
    <property type="match status" value="1"/>
</dbReference>